<gene>
    <name evidence="6" type="ORF">IU459_32840</name>
</gene>
<dbReference type="InterPro" id="IPR027417">
    <property type="entry name" value="P-loop_NTPase"/>
</dbReference>
<proteinExistence type="predicted"/>
<comment type="caution">
    <text evidence="6">The sequence shown here is derived from an EMBL/GenBank/DDBJ whole genome shotgun (WGS) entry which is preliminary data.</text>
</comment>
<keyword evidence="4" id="KW-0804">Transcription</keyword>
<evidence type="ECO:0000313" key="6">
    <source>
        <dbReference type="EMBL" id="MBF6302293.1"/>
    </source>
</evidence>
<organism evidence="6 7">
    <name type="scientific">Nocardia amamiensis</name>
    <dbReference type="NCBI Taxonomy" id="404578"/>
    <lineage>
        <taxon>Bacteria</taxon>
        <taxon>Bacillati</taxon>
        <taxon>Actinomycetota</taxon>
        <taxon>Actinomycetes</taxon>
        <taxon>Mycobacteriales</taxon>
        <taxon>Nocardiaceae</taxon>
        <taxon>Nocardia</taxon>
    </lineage>
</organism>
<dbReference type="Gene3D" id="3.40.50.300">
    <property type="entry name" value="P-loop containing nucleotide triphosphate hydrolases"/>
    <property type="match status" value="1"/>
</dbReference>
<dbReference type="Pfam" id="PF13671">
    <property type="entry name" value="AAA_33"/>
    <property type="match status" value="1"/>
</dbReference>
<dbReference type="PANTHER" id="PTHR46577:SF1">
    <property type="entry name" value="HTH-TYPE TRANSCRIPTIONAL REGULATORY PROTEIN GABR"/>
    <property type="match status" value="1"/>
</dbReference>
<dbReference type="Proteomes" id="UP000702209">
    <property type="component" value="Unassembled WGS sequence"/>
</dbReference>
<dbReference type="RefSeq" id="WP_195133481.1">
    <property type="nucleotide sequence ID" value="NZ_JADLQX010000040.1"/>
</dbReference>
<accession>A0ABS0D587</accession>
<dbReference type="InterPro" id="IPR000524">
    <property type="entry name" value="Tscrpt_reg_HTH_GntR"/>
</dbReference>
<dbReference type="SMART" id="SM00345">
    <property type="entry name" value="HTH_GNTR"/>
    <property type="match status" value="1"/>
</dbReference>
<evidence type="ECO:0000256" key="4">
    <source>
        <dbReference type="ARBA" id="ARBA00023163"/>
    </source>
</evidence>
<dbReference type="InterPro" id="IPR051446">
    <property type="entry name" value="HTH_trans_reg/aminotransferase"/>
</dbReference>
<dbReference type="PRINTS" id="PR00035">
    <property type="entry name" value="HTHGNTR"/>
</dbReference>
<sequence length="284" mass="31304">MTESTSSEARRWQIARELRTEIESGRLRPGEKLPSSRALAEKWGVSLGTVNQAMEQLGHEGLISTRPRSGRVVADRAGAAGDRPRTPQPRVVYIGGYAGSGKTEVGRVLARETKWAILDKEVLTRSVVDAALVQLGSTIADRESALYRDVVEPAEYQCLAAAVSENIAYGVSVIAIAPFLEQFANRAWFERQAAWLAEQGADMSVIWVSCSTEVMRSHLERRAAAKDTWKLGHWDQYLAGVDAQFAPAWPHTVIGNNLDDEPIQAQVKTVLRRLEPLPGAHRPQ</sequence>
<evidence type="ECO:0000256" key="3">
    <source>
        <dbReference type="ARBA" id="ARBA00023125"/>
    </source>
</evidence>
<dbReference type="Pfam" id="PF00392">
    <property type="entry name" value="GntR"/>
    <property type="match status" value="1"/>
</dbReference>
<keyword evidence="7" id="KW-1185">Reference proteome</keyword>
<keyword evidence="3" id="KW-0238">DNA-binding</keyword>
<dbReference type="InterPro" id="IPR036388">
    <property type="entry name" value="WH-like_DNA-bd_sf"/>
</dbReference>
<feature type="domain" description="HTH gntR-type" evidence="5">
    <location>
        <begin position="8"/>
        <end position="76"/>
    </location>
</feature>
<dbReference type="EMBL" id="JADLQX010000040">
    <property type="protein sequence ID" value="MBF6302293.1"/>
    <property type="molecule type" value="Genomic_DNA"/>
</dbReference>
<dbReference type="Gene3D" id="1.10.10.10">
    <property type="entry name" value="Winged helix-like DNA-binding domain superfamily/Winged helix DNA-binding domain"/>
    <property type="match status" value="1"/>
</dbReference>
<evidence type="ECO:0000313" key="7">
    <source>
        <dbReference type="Proteomes" id="UP000702209"/>
    </source>
</evidence>
<keyword evidence="2" id="KW-0805">Transcription regulation</keyword>
<dbReference type="InterPro" id="IPR036390">
    <property type="entry name" value="WH_DNA-bd_sf"/>
</dbReference>
<evidence type="ECO:0000256" key="2">
    <source>
        <dbReference type="ARBA" id="ARBA00023015"/>
    </source>
</evidence>
<protein>
    <submittedName>
        <fullName evidence="6">GntR family transcriptional regulator</fullName>
    </submittedName>
</protein>
<dbReference type="SUPFAM" id="SSF52540">
    <property type="entry name" value="P-loop containing nucleoside triphosphate hydrolases"/>
    <property type="match status" value="1"/>
</dbReference>
<reference evidence="6 7" key="1">
    <citation type="submission" date="2020-10" db="EMBL/GenBank/DDBJ databases">
        <title>Identification of Nocardia species via Next-generation sequencing and recognition of intraspecies genetic diversity.</title>
        <authorList>
            <person name="Li P."/>
            <person name="Li P."/>
            <person name="Lu B."/>
        </authorList>
    </citation>
    <scope>NUCLEOTIDE SEQUENCE [LARGE SCALE GENOMIC DNA]</scope>
    <source>
        <strain evidence="6 7">BJ06-0157</strain>
    </source>
</reference>
<evidence type="ECO:0000259" key="5">
    <source>
        <dbReference type="PROSITE" id="PS50949"/>
    </source>
</evidence>
<name>A0ABS0D587_9NOCA</name>
<dbReference type="PANTHER" id="PTHR46577">
    <property type="entry name" value="HTH-TYPE TRANSCRIPTIONAL REGULATORY PROTEIN GABR"/>
    <property type="match status" value="1"/>
</dbReference>
<keyword evidence="1" id="KW-0663">Pyridoxal phosphate</keyword>
<dbReference type="SUPFAM" id="SSF46785">
    <property type="entry name" value="Winged helix' DNA-binding domain"/>
    <property type="match status" value="1"/>
</dbReference>
<dbReference type="PROSITE" id="PS50949">
    <property type="entry name" value="HTH_GNTR"/>
    <property type="match status" value="1"/>
</dbReference>
<dbReference type="CDD" id="cd07377">
    <property type="entry name" value="WHTH_GntR"/>
    <property type="match status" value="1"/>
</dbReference>
<evidence type="ECO:0000256" key="1">
    <source>
        <dbReference type="ARBA" id="ARBA00022898"/>
    </source>
</evidence>